<reference evidence="4" key="1">
    <citation type="submission" date="2020-08" db="EMBL/GenBank/DDBJ databases">
        <authorList>
            <person name="Cejkova D."/>
            <person name="Kubasova T."/>
            <person name="Jahodarova E."/>
            <person name="Rychlik I."/>
        </authorList>
    </citation>
    <scope>NUCLEOTIDE SEQUENCE</scope>
    <source>
        <strain evidence="4">An420c</strain>
    </source>
</reference>
<sequence>MKQNWKYRRGDLYMADLSPVCGSEQGGVRPVIVIQNNTGNHYSPTLIVAAITAQKEKKAGQPTHYLLRDNPALSRSSVVLLEQLRTIDKHRIERYLGKIDQTEMQKIDSALLASLGLKKYLICENNGQNF</sequence>
<comment type="similarity">
    <text evidence="1 3">Belongs to the PemK/MazF family.</text>
</comment>
<reference evidence="4" key="2">
    <citation type="journal article" date="2021" name="Sci. Rep.">
        <title>The distribution of antibiotic resistance genes in chicken gut microbiota commensals.</title>
        <authorList>
            <person name="Juricova H."/>
            <person name="Matiasovicova J."/>
            <person name="Kubasova T."/>
            <person name="Cejkova D."/>
            <person name="Rychlik I."/>
        </authorList>
    </citation>
    <scope>NUCLEOTIDE SEQUENCE</scope>
    <source>
        <strain evidence="4">An420c</strain>
    </source>
</reference>
<proteinExistence type="inferred from homology"/>
<evidence type="ECO:0000256" key="2">
    <source>
        <dbReference type="ARBA" id="ARBA00022649"/>
    </source>
</evidence>
<dbReference type="InterPro" id="IPR003477">
    <property type="entry name" value="PemK-like"/>
</dbReference>
<dbReference type="EC" id="3.1.-.-" evidence="3"/>
<gene>
    <name evidence="4" type="ORF">H6A13_00215</name>
</gene>
<dbReference type="GO" id="GO:0016787">
    <property type="term" value="F:hydrolase activity"/>
    <property type="evidence" value="ECO:0007669"/>
    <property type="project" value="UniProtKB-KW"/>
</dbReference>
<evidence type="ECO:0000256" key="3">
    <source>
        <dbReference type="PIRNR" id="PIRNR033490"/>
    </source>
</evidence>
<keyword evidence="3" id="KW-0378">Hydrolase</keyword>
<protein>
    <recommendedName>
        <fullName evidence="3">mRNA interferase</fullName>
        <ecNumber evidence="3">3.1.-.-</ecNumber>
    </recommendedName>
</protein>
<comment type="function">
    <text evidence="3">Toxic component of a type II toxin-antitoxin (TA) system.</text>
</comment>
<name>A0A938X046_9CLOT</name>
<dbReference type="Pfam" id="PF02452">
    <property type="entry name" value="PemK_toxin"/>
    <property type="match status" value="1"/>
</dbReference>
<dbReference type="Proteomes" id="UP000713880">
    <property type="component" value="Unassembled WGS sequence"/>
</dbReference>
<dbReference type="AlphaFoldDB" id="A0A938X046"/>
<evidence type="ECO:0000256" key="1">
    <source>
        <dbReference type="ARBA" id="ARBA00007521"/>
    </source>
</evidence>
<comment type="caution">
    <text evidence="4">The sequence shown here is derived from an EMBL/GenBank/DDBJ whole genome shotgun (WGS) entry which is preliminary data.</text>
</comment>
<organism evidence="4 5">
    <name type="scientific">Mordavella massiliensis</name>
    <dbReference type="NCBI Taxonomy" id="1871024"/>
    <lineage>
        <taxon>Bacteria</taxon>
        <taxon>Bacillati</taxon>
        <taxon>Bacillota</taxon>
        <taxon>Clostridia</taxon>
        <taxon>Eubacteriales</taxon>
        <taxon>Clostridiaceae</taxon>
        <taxon>Mordavella</taxon>
    </lineage>
</organism>
<dbReference type="GO" id="GO:0016075">
    <property type="term" value="P:rRNA catabolic process"/>
    <property type="evidence" value="ECO:0007669"/>
    <property type="project" value="TreeGrafter"/>
</dbReference>
<evidence type="ECO:0000313" key="4">
    <source>
        <dbReference type="EMBL" id="MBM6825531.1"/>
    </source>
</evidence>
<keyword evidence="3" id="KW-0540">Nuclease</keyword>
<dbReference type="PANTHER" id="PTHR33988:SF2">
    <property type="entry name" value="ENDORIBONUCLEASE MAZF"/>
    <property type="match status" value="1"/>
</dbReference>
<dbReference type="PANTHER" id="PTHR33988">
    <property type="entry name" value="ENDORIBONUCLEASE MAZF-RELATED"/>
    <property type="match status" value="1"/>
</dbReference>
<dbReference type="InterPro" id="IPR011067">
    <property type="entry name" value="Plasmid_toxin/cell-grow_inhib"/>
</dbReference>
<dbReference type="EMBL" id="JACJLV010000001">
    <property type="protein sequence ID" value="MBM6825531.1"/>
    <property type="molecule type" value="Genomic_DNA"/>
</dbReference>
<dbReference type="SUPFAM" id="SSF50118">
    <property type="entry name" value="Cell growth inhibitor/plasmid maintenance toxic component"/>
    <property type="match status" value="1"/>
</dbReference>
<accession>A0A938X046</accession>
<dbReference type="GO" id="GO:0003677">
    <property type="term" value="F:DNA binding"/>
    <property type="evidence" value="ECO:0007669"/>
    <property type="project" value="InterPro"/>
</dbReference>
<dbReference type="PIRSF" id="PIRSF033490">
    <property type="entry name" value="MazF"/>
    <property type="match status" value="1"/>
</dbReference>
<keyword evidence="2" id="KW-1277">Toxin-antitoxin system</keyword>
<evidence type="ECO:0000313" key="5">
    <source>
        <dbReference type="Proteomes" id="UP000713880"/>
    </source>
</evidence>
<dbReference type="GO" id="GO:0004521">
    <property type="term" value="F:RNA endonuclease activity"/>
    <property type="evidence" value="ECO:0007669"/>
    <property type="project" value="TreeGrafter"/>
</dbReference>
<dbReference type="GO" id="GO:0006402">
    <property type="term" value="P:mRNA catabolic process"/>
    <property type="evidence" value="ECO:0007669"/>
    <property type="project" value="TreeGrafter"/>
</dbReference>
<dbReference type="RefSeq" id="WP_204907685.1">
    <property type="nucleotide sequence ID" value="NZ_JACJLV010000001.1"/>
</dbReference>
<keyword evidence="5" id="KW-1185">Reference proteome</keyword>
<keyword evidence="3" id="KW-0255">Endonuclease</keyword>
<dbReference type="Gene3D" id="2.30.30.110">
    <property type="match status" value="1"/>
</dbReference>